<comment type="caution">
    <text evidence="10">The sequence shown here is derived from an EMBL/GenBank/DDBJ whole genome shotgun (WGS) entry which is preliminary data.</text>
</comment>
<reference evidence="10 11" key="1">
    <citation type="submission" date="2017-07" db="EMBL/GenBank/DDBJ databases">
        <title>Draft Genome Sequences of Select Purple Nonsulfur Bacteria.</title>
        <authorList>
            <person name="Lasarre B."/>
            <person name="Mckinlay J.B."/>
        </authorList>
    </citation>
    <scope>NUCLEOTIDE SEQUENCE [LARGE SCALE GENOMIC DNA]</scope>
    <source>
        <strain evidence="10 11">DSM 5909</strain>
    </source>
</reference>
<evidence type="ECO:0000313" key="11">
    <source>
        <dbReference type="Proteomes" id="UP000249130"/>
    </source>
</evidence>
<feature type="transmembrane region" description="Helical" evidence="9">
    <location>
        <begin position="265"/>
        <end position="281"/>
    </location>
</feature>
<evidence type="ECO:0000256" key="9">
    <source>
        <dbReference type="SAM" id="Phobius"/>
    </source>
</evidence>
<organism evidence="10 11">
    <name type="scientific">Rhodoplanes roseus</name>
    <dbReference type="NCBI Taxonomy" id="29409"/>
    <lineage>
        <taxon>Bacteria</taxon>
        <taxon>Pseudomonadati</taxon>
        <taxon>Pseudomonadota</taxon>
        <taxon>Alphaproteobacteria</taxon>
        <taxon>Hyphomicrobiales</taxon>
        <taxon>Nitrobacteraceae</taxon>
        <taxon>Rhodoplanes</taxon>
    </lineage>
</organism>
<evidence type="ECO:0000256" key="8">
    <source>
        <dbReference type="ARBA" id="ARBA00037998"/>
    </source>
</evidence>
<comment type="similarity">
    <text evidence="8">Belongs to the binding-protein-dependent transport system permease family. LivHM subfamily.</text>
</comment>
<evidence type="ECO:0008006" key="12">
    <source>
        <dbReference type="Google" id="ProtNLM"/>
    </source>
</evidence>
<keyword evidence="6 9" id="KW-1133">Transmembrane helix</keyword>
<dbReference type="CDD" id="cd06582">
    <property type="entry name" value="TM_PBP1_LivH_like"/>
    <property type="match status" value="1"/>
</dbReference>
<protein>
    <recommendedName>
        <fullName evidence="12">Branched-chain amino acid ABC transporter permease</fullName>
    </recommendedName>
</protein>
<evidence type="ECO:0000313" key="10">
    <source>
        <dbReference type="EMBL" id="RAI37617.1"/>
    </source>
</evidence>
<dbReference type="OrthoDB" id="153121at2"/>
<dbReference type="AlphaFoldDB" id="A0A327KGT0"/>
<evidence type="ECO:0000256" key="7">
    <source>
        <dbReference type="ARBA" id="ARBA00023136"/>
    </source>
</evidence>
<dbReference type="InterPro" id="IPR052157">
    <property type="entry name" value="BCAA_transport_permease"/>
</dbReference>
<keyword evidence="2" id="KW-0813">Transport</keyword>
<evidence type="ECO:0000256" key="1">
    <source>
        <dbReference type="ARBA" id="ARBA00004651"/>
    </source>
</evidence>
<dbReference type="RefSeq" id="WP_111422939.1">
    <property type="nucleotide sequence ID" value="NZ_NPEX01000430.1"/>
</dbReference>
<feature type="transmembrane region" description="Helical" evidence="9">
    <location>
        <begin position="196"/>
        <end position="217"/>
    </location>
</feature>
<gene>
    <name evidence="10" type="ORF">CH341_29350</name>
</gene>
<keyword evidence="5" id="KW-0029">Amino-acid transport</keyword>
<dbReference type="InterPro" id="IPR001851">
    <property type="entry name" value="ABC_transp_permease"/>
</dbReference>
<evidence type="ECO:0000256" key="5">
    <source>
        <dbReference type="ARBA" id="ARBA00022970"/>
    </source>
</evidence>
<sequence length="291" mass="30365">MILELLANAISTGVLLGCLYAALALGLAVSFGLLHIPNIAHPVFVVTGAFAATVFNAMGYDPLLVSLPLAIVFYGAGIVFFEFYSRIYEKRGEADTMQALTLFFGVSLVIETVLVMKFGADQRSTDVDYVGQSLVLGPVVMPYRLLIPALVAPVMVTALWLYLKYTYAGIAIRAVAHDERALSVSGINPGWIKRHAFGIAAATAAISGAALVIVGPIDPFAGRMQIGRAFAVVILAGMGSIPGTLAAGILIGVTEALVGAFGSPSWAPAVAFTMLLATLAFKPSGLFGAAR</sequence>
<keyword evidence="3" id="KW-1003">Cell membrane</keyword>
<keyword evidence="4 9" id="KW-0812">Transmembrane</keyword>
<dbReference type="GO" id="GO:0022857">
    <property type="term" value="F:transmembrane transporter activity"/>
    <property type="evidence" value="ECO:0007669"/>
    <property type="project" value="InterPro"/>
</dbReference>
<evidence type="ECO:0000256" key="6">
    <source>
        <dbReference type="ARBA" id="ARBA00022989"/>
    </source>
</evidence>
<dbReference type="Pfam" id="PF02653">
    <property type="entry name" value="BPD_transp_2"/>
    <property type="match status" value="1"/>
</dbReference>
<evidence type="ECO:0000256" key="3">
    <source>
        <dbReference type="ARBA" id="ARBA00022475"/>
    </source>
</evidence>
<dbReference type="EMBL" id="NPEX01000430">
    <property type="protein sequence ID" value="RAI37617.1"/>
    <property type="molecule type" value="Genomic_DNA"/>
</dbReference>
<feature type="transmembrane region" description="Helical" evidence="9">
    <location>
        <begin position="140"/>
        <end position="163"/>
    </location>
</feature>
<feature type="transmembrane region" description="Helical" evidence="9">
    <location>
        <begin position="39"/>
        <end position="58"/>
    </location>
</feature>
<comment type="subcellular location">
    <subcellularLocation>
        <location evidence="1">Cell membrane</location>
        <topology evidence="1">Multi-pass membrane protein</topology>
    </subcellularLocation>
</comment>
<evidence type="ECO:0000256" key="2">
    <source>
        <dbReference type="ARBA" id="ARBA00022448"/>
    </source>
</evidence>
<keyword evidence="7 9" id="KW-0472">Membrane</keyword>
<name>A0A327KGT0_9BRAD</name>
<feature type="transmembrane region" description="Helical" evidence="9">
    <location>
        <begin position="6"/>
        <end position="27"/>
    </location>
</feature>
<keyword evidence="11" id="KW-1185">Reference proteome</keyword>
<dbReference type="PANTHER" id="PTHR11795">
    <property type="entry name" value="BRANCHED-CHAIN AMINO ACID TRANSPORT SYSTEM PERMEASE PROTEIN LIVH"/>
    <property type="match status" value="1"/>
</dbReference>
<accession>A0A327KGT0</accession>
<dbReference type="Proteomes" id="UP000249130">
    <property type="component" value="Unassembled WGS sequence"/>
</dbReference>
<evidence type="ECO:0000256" key="4">
    <source>
        <dbReference type="ARBA" id="ARBA00022692"/>
    </source>
</evidence>
<feature type="transmembrane region" description="Helical" evidence="9">
    <location>
        <begin position="99"/>
        <end position="120"/>
    </location>
</feature>
<dbReference type="GO" id="GO:0005886">
    <property type="term" value="C:plasma membrane"/>
    <property type="evidence" value="ECO:0007669"/>
    <property type="project" value="UniProtKB-SubCell"/>
</dbReference>
<feature type="transmembrane region" description="Helical" evidence="9">
    <location>
        <begin position="64"/>
        <end position="87"/>
    </location>
</feature>
<proteinExistence type="inferred from homology"/>
<dbReference type="GO" id="GO:0006865">
    <property type="term" value="P:amino acid transport"/>
    <property type="evidence" value="ECO:0007669"/>
    <property type="project" value="UniProtKB-KW"/>
</dbReference>
<feature type="transmembrane region" description="Helical" evidence="9">
    <location>
        <begin position="229"/>
        <end position="253"/>
    </location>
</feature>
<dbReference type="PANTHER" id="PTHR11795:SF445">
    <property type="entry name" value="AMINO ACID ABC TRANSPORTER PERMEASE PROTEIN"/>
    <property type="match status" value="1"/>
</dbReference>